<dbReference type="SMART" id="SM00487">
    <property type="entry name" value="DEXDc"/>
    <property type="match status" value="1"/>
</dbReference>
<keyword evidence="5" id="KW-0862">Zinc</keyword>
<dbReference type="Pfam" id="PF00176">
    <property type="entry name" value="SNF2-rel_dom"/>
    <property type="match status" value="1"/>
</dbReference>
<gene>
    <name evidence="10" type="ORF">RND81_03G134600</name>
</gene>
<dbReference type="SUPFAM" id="SSF57903">
    <property type="entry name" value="FYVE/PHD zinc finger"/>
    <property type="match status" value="1"/>
</dbReference>
<keyword evidence="11" id="KW-1185">Reference proteome</keyword>
<evidence type="ECO:0000256" key="3">
    <source>
        <dbReference type="ARBA" id="ARBA00022771"/>
    </source>
</evidence>
<comment type="similarity">
    <text evidence="1">Belongs to the SNF2/RAD54 helicase family. RAD16 subfamily.</text>
</comment>
<dbReference type="PANTHER" id="PTHR45865">
    <property type="entry name" value="E3 UBIQUITIN-PROTEIN LIGASE SHPRH FAMILY MEMBER"/>
    <property type="match status" value="1"/>
</dbReference>
<feature type="domain" description="Helicase C-terminal" evidence="9">
    <location>
        <begin position="1409"/>
        <end position="1583"/>
    </location>
</feature>
<dbReference type="Gene3D" id="3.40.50.10810">
    <property type="entry name" value="Tandem AAA-ATPase domain"/>
    <property type="match status" value="2"/>
</dbReference>
<dbReference type="SMART" id="SM00490">
    <property type="entry name" value="HELICc"/>
    <property type="match status" value="1"/>
</dbReference>
<evidence type="ECO:0008006" key="12">
    <source>
        <dbReference type="Google" id="ProtNLM"/>
    </source>
</evidence>
<dbReference type="SUPFAM" id="SSF52540">
    <property type="entry name" value="P-loop containing nucleoside triphosphate hydrolases"/>
    <property type="match status" value="2"/>
</dbReference>
<dbReference type="InterPro" id="IPR013083">
    <property type="entry name" value="Znf_RING/FYVE/PHD"/>
</dbReference>
<keyword evidence="4" id="KW-0378">Hydrolase</keyword>
<evidence type="ECO:0000256" key="2">
    <source>
        <dbReference type="ARBA" id="ARBA00022723"/>
    </source>
</evidence>
<dbReference type="InterPro" id="IPR052583">
    <property type="entry name" value="ATP-helicase/E3_Ub-Ligase"/>
</dbReference>
<proteinExistence type="inferred from homology"/>
<dbReference type="InterPro" id="IPR038718">
    <property type="entry name" value="SNF2-like_sf"/>
</dbReference>
<evidence type="ECO:0000313" key="11">
    <source>
        <dbReference type="Proteomes" id="UP001443914"/>
    </source>
</evidence>
<evidence type="ECO:0000313" key="10">
    <source>
        <dbReference type="EMBL" id="KAK9741864.1"/>
    </source>
</evidence>
<evidence type="ECO:0000256" key="6">
    <source>
        <dbReference type="PROSITE-ProRule" id="PRU00175"/>
    </source>
</evidence>
<feature type="domain" description="Helicase ATP-binding" evidence="8">
    <location>
        <begin position="490"/>
        <end position="643"/>
    </location>
</feature>
<dbReference type="PROSITE" id="PS01359">
    <property type="entry name" value="ZF_PHD_1"/>
    <property type="match status" value="1"/>
</dbReference>
<dbReference type="SMART" id="SM00184">
    <property type="entry name" value="RING"/>
    <property type="match status" value="1"/>
</dbReference>
<dbReference type="SUPFAM" id="SSF57850">
    <property type="entry name" value="RING/U-box"/>
    <property type="match status" value="1"/>
</dbReference>
<dbReference type="GO" id="GO:0005524">
    <property type="term" value="F:ATP binding"/>
    <property type="evidence" value="ECO:0007669"/>
    <property type="project" value="InterPro"/>
</dbReference>
<dbReference type="InterPro" id="IPR048695">
    <property type="entry name" value="SHPRH_helical_2nd"/>
</dbReference>
<dbReference type="Gene3D" id="3.30.40.10">
    <property type="entry name" value="Zinc/RING finger domain, C3HC4 (zinc finger)"/>
    <property type="match status" value="2"/>
</dbReference>
<dbReference type="CDD" id="cd15517">
    <property type="entry name" value="PHD_TCF19_like"/>
    <property type="match status" value="1"/>
</dbReference>
<dbReference type="CDD" id="cd18793">
    <property type="entry name" value="SF2_C_SNF"/>
    <property type="match status" value="1"/>
</dbReference>
<protein>
    <recommendedName>
        <fullName evidence="12">E3 ubiquitin-protein ligase SHPRH</fullName>
    </recommendedName>
</protein>
<dbReference type="PANTHER" id="PTHR45865:SF1">
    <property type="entry name" value="E3 UBIQUITIN-PROTEIN LIGASE SHPRH"/>
    <property type="match status" value="1"/>
</dbReference>
<keyword evidence="2" id="KW-0479">Metal-binding</keyword>
<dbReference type="InterPro" id="IPR001965">
    <property type="entry name" value="Znf_PHD"/>
</dbReference>
<organism evidence="10 11">
    <name type="scientific">Saponaria officinalis</name>
    <name type="common">Common soapwort</name>
    <name type="synonym">Lychnis saponaria</name>
    <dbReference type="NCBI Taxonomy" id="3572"/>
    <lineage>
        <taxon>Eukaryota</taxon>
        <taxon>Viridiplantae</taxon>
        <taxon>Streptophyta</taxon>
        <taxon>Embryophyta</taxon>
        <taxon>Tracheophyta</taxon>
        <taxon>Spermatophyta</taxon>
        <taxon>Magnoliopsida</taxon>
        <taxon>eudicotyledons</taxon>
        <taxon>Gunneridae</taxon>
        <taxon>Pentapetalae</taxon>
        <taxon>Caryophyllales</taxon>
        <taxon>Caryophyllaceae</taxon>
        <taxon>Caryophylleae</taxon>
        <taxon>Saponaria</taxon>
    </lineage>
</organism>
<keyword evidence="3 6" id="KW-0863">Zinc-finger</keyword>
<evidence type="ECO:0000256" key="5">
    <source>
        <dbReference type="ARBA" id="ARBA00022833"/>
    </source>
</evidence>
<accession>A0AAW1M004</accession>
<dbReference type="Pfam" id="PF00271">
    <property type="entry name" value="Helicase_C"/>
    <property type="match status" value="1"/>
</dbReference>
<dbReference type="Proteomes" id="UP001443914">
    <property type="component" value="Unassembled WGS sequence"/>
</dbReference>
<dbReference type="InterPro" id="IPR027417">
    <property type="entry name" value="P-loop_NTPase"/>
</dbReference>
<evidence type="ECO:0000259" key="7">
    <source>
        <dbReference type="PROSITE" id="PS50089"/>
    </source>
</evidence>
<evidence type="ECO:0000259" key="8">
    <source>
        <dbReference type="PROSITE" id="PS51192"/>
    </source>
</evidence>
<dbReference type="InterPro" id="IPR000330">
    <property type="entry name" value="SNF2_N"/>
</dbReference>
<dbReference type="PROSITE" id="PS51192">
    <property type="entry name" value="HELICASE_ATP_BIND_1"/>
    <property type="match status" value="1"/>
</dbReference>
<dbReference type="InterPro" id="IPR001841">
    <property type="entry name" value="Znf_RING"/>
</dbReference>
<comment type="caution">
    <text evidence="10">The sequence shown here is derived from an EMBL/GenBank/DDBJ whole genome shotgun (WGS) entry which is preliminary data.</text>
</comment>
<sequence length="1630" mass="183140">MGRKKQKPRRAGRMLENQSNFIPGEIVENPNVDSSPKCEVVPEIPFFVDVDQSSWELANHRDISEIVLSNLSFSEEFIGVELNDDFGLRFKLCNVDEHLGRIKLGHWPVISSENVYLEFLNKRVVGKNETCDVVFSGQFDGTNEGVTGLVHLVSLKFLTLRPVSSIRVSNDISSVRIRVEILQCAFDACESLLDNDRQLWKKNMMSVMAWVRPEVTTSEVRYGIRLSSEMDVDSVGEGSSCDSEGSKFDVGRFYEAIKQSKDCPMLNIELPDLITELRPYQCRAVYWMVEREKGALQDSATVEQNVSCSPLCVAVNLLDSSSRMFYNPFSGSVSLYQDIPSSYVCGGILADEMGLGKTVELLACVFAHRKSSSEDSSSSENTSDSCLIEKISLKRVKRERVECICGALTESYRYNGLWVQCDVCDAWQHADCVGYSPRKRLKRADKAQQVDSKKRKKNAADVVLTDGEYVCQLCSELIQATRSPVESGATLIVCPAPILPQWHAEILRHTKPGALRTCIYEGVRDISLGNSPALDINELASADIVLTTYDVLKDDLSHDSERHEGDRRLMRYEKRYPVVPTFLTRISWWRVCLDEAQMVESNVAPATEMALRLHTRHRWCITGTPIQRKLDDLYYLLRFLKADPFDVFRRWTEVIREPYERRDKASIVFTHKLFRQLMWRSSKSHVADELQLPAQGECVSWLSFSPVEEHFYQRQHESCVDVAREVVRRFKSDILDNEGPGSNLSEVMPDPFITHLEAEKLLNSLLKLRQACCHPQVGGSGLRSLQRSPLTMDEVLSVLISKTKLEGEEALRKVVSSLNGLAGIAILQGEVSNAASLYKEGLALAEEHSEDFRLDPLLNIHIHHNLADILKSASNSSSMKPLLRGQLSDMRAINECGDHIKSKYNFTDDDSFLVAEGIDKPSEMNCDSLVDGLKGDTDPRTAHVEKLIKVCSNMKHKYLSSFYARLSLAQEEFHKSYTQVCDSLSDEDLKNGLWWLDALQHIASNKEAARELSHKIEDAVLPNKTITKSSRIASRFKSMSSLKYYIKTGVDSLEASRKKVLDHLLEIDERMKNPRDEDVSRVRNCSGCYLNRDGPLCVHCELNKSFQAYEARLFLKQRNDGGVIESAEEALELQKRNVERNSFMSNLEQKSTVSGKRDVGKMLVVSRSPSELEIILGVIKSYFRAQLGREGVSEANRHLLLLEGMRKEYAHARSLATVQAQVLLAHDEIKMATSRLRLKENNDDDKSIDALSLEELDVASIENSSEKFVSLAALSRVRGKLRYLQGLVTCKHKPKSDGEAAAPSKNETNVKTVVDMCPVCQETLHNQRMVFQCGHVTCCKCLIAISERNVVPNGNQQANSITCPTCRQRSDFESIAFADDTPNMSSNIKERNFEASVTVQGSYGTKIEAITRRILWIKSTDDKAKVLVFSSWNDVLDVLEHAFAANEISYVRMKGGRKRSQAAISIFKGEDAAENVSDNKNEKGKFVQVLLLLIQHGANGLNLLEAQHVVLVEPLLNPALEAQAISRVHRIGQTKETLIHRFMVKNTVEESLYKLNKSRNSSSFISGNKKNQDQPVLTVKDVESLFSTTPPTNNVACSTNNDAQTESLTHLPPSVAAAIAAERRLGQSRT</sequence>
<dbReference type="InterPro" id="IPR001650">
    <property type="entry name" value="Helicase_C-like"/>
</dbReference>
<dbReference type="InterPro" id="IPR048686">
    <property type="entry name" value="SHPRH_helical_1st"/>
</dbReference>
<evidence type="ECO:0000259" key="9">
    <source>
        <dbReference type="PROSITE" id="PS51194"/>
    </source>
</evidence>
<dbReference type="EMBL" id="JBDFQZ010000003">
    <property type="protein sequence ID" value="KAK9741864.1"/>
    <property type="molecule type" value="Genomic_DNA"/>
</dbReference>
<dbReference type="InterPro" id="IPR014001">
    <property type="entry name" value="Helicase_ATP-bd"/>
</dbReference>
<dbReference type="Pfam" id="PF21324">
    <property type="entry name" value="SHPRH_helical-2nd"/>
    <property type="match status" value="1"/>
</dbReference>
<dbReference type="SMART" id="SM00249">
    <property type="entry name" value="PHD"/>
    <property type="match status" value="2"/>
</dbReference>
<dbReference type="InterPro" id="IPR011011">
    <property type="entry name" value="Znf_FYVE_PHD"/>
</dbReference>
<evidence type="ECO:0000256" key="4">
    <source>
        <dbReference type="ARBA" id="ARBA00022801"/>
    </source>
</evidence>
<dbReference type="GO" id="GO:0016787">
    <property type="term" value="F:hydrolase activity"/>
    <property type="evidence" value="ECO:0007669"/>
    <property type="project" value="UniProtKB-KW"/>
</dbReference>
<dbReference type="PROSITE" id="PS50089">
    <property type="entry name" value="ZF_RING_2"/>
    <property type="match status" value="1"/>
</dbReference>
<dbReference type="InterPro" id="IPR049730">
    <property type="entry name" value="SNF2/RAD54-like_C"/>
</dbReference>
<evidence type="ECO:0000256" key="1">
    <source>
        <dbReference type="ARBA" id="ARBA00008438"/>
    </source>
</evidence>
<dbReference type="Gene3D" id="3.40.50.300">
    <property type="entry name" value="P-loop containing nucleotide triphosphate hydrolases"/>
    <property type="match status" value="1"/>
</dbReference>
<reference evidence="10" key="1">
    <citation type="submission" date="2024-03" db="EMBL/GenBank/DDBJ databases">
        <title>WGS assembly of Saponaria officinalis var. Norfolk2.</title>
        <authorList>
            <person name="Jenkins J."/>
            <person name="Shu S."/>
            <person name="Grimwood J."/>
            <person name="Barry K."/>
            <person name="Goodstein D."/>
            <person name="Schmutz J."/>
            <person name="Leebens-Mack J."/>
            <person name="Osbourn A."/>
        </authorList>
    </citation>
    <scope>NUCLEOTIDE SEQUENCE [LARGE SCALE GENOMIC DNA]</scope>
    <source>
        <strain evidence="10">JIC</strain>
    </source>
</reference>
<feature type="domain" description="RING-type" evidence="7">
    <location>
        <begin position="1317"/>
        <end position="1367"/>
    </location>
</feature>
<dbReference type="Pfam" id="PF21325">
    <property type="entry name" value="SHPRH_helical-1st"/>
    <property type="match status" value="1"/>
</dbReference>
<dbReference type="GO" id="GO:0008270">
    <property type="term" value="F:zinc ion binding"/>
    <property type="evidence" value="ECO:0007669"/>
    <property type="project" value="UniProtKB-KW"/>
</dbReference>
<name>A0AAW1M004_SAPOF</name>
<dbReference type="PROSITE" id="PS51194">
    <property type="entry name" value="HELICASE_CTER"/>
    <property type="match status" value="1"/>
</dbReference>
<dbReference type="CDD" id="cd18070">
    <property type="entry name" value="DEXQc_SHPRH"/>
    <property type="match status" value="1"/>
</dbReference>
<dbReference type="InterPro" id="IPR019786">
    <property type="entry name" value="Zinc_finger_PHD-type_CS"/>
</dbReference>